<evidence type="ECO:0000259" key="1">
    <source>
        <dbReference type="Pfam" id="PF03781"/>
    </source>
</evidence>
<dbReference type="RefSeq" id="WP_200988959.1">
    <property type="nucleotide sequence ID" value="NZ_CP063311.1"/>
</dbReference>
<organism evidence="2 3">
    <name type="scientific">Anabaenopsis elenkinii CCIBt3563</name>
    <dbReference type="NCBI Taxonomy" id="2779889"/>
    <lineage>
        <taxon>Bacteria</taxon>
        <taxon>Bacillati</taxon>
        <taxon>Cyanobacteriota</taxon>
        <taxon>Cyanophyceae</taxon>
        <taxon>Nostocales</taxon>
        <taxon>Nodulariaceae</taxon>
        <taxon>Anabaenopsis</taxon>
    </lineage>
</organism>
<evidence type="ECO:0000313" key="3">
    <source>
        <dbReference type="Proteomes" id="UP000593846"/>
    </source>
</evidence>
<proteinExistence type="predicted"/>
<dbReference type="PANTHER" id="PTHR23150">
    <property type="entry name" value="SULFATASE MODIFYING FACTOR 1, 2"/>
    <property type="match status" value="1"/>
</dbReference>
<dbReference type="InterPro" id="IPR016187">
    <property type="entry name" value="CTDL_fold"/>
</dbReference>
<dbReference type="EMBL" id="CP063311">
    <property type="protein sequence ID" value="QOV23413.1"/>
    <property type="molecule type" value="Genomic_DNA"/>
</dbReference>
<dbReference type="AlphaFoldDB" id="A0A7S6U6N5"/>
<dbReference type="Gene3D" id="3.90.1580.10">
    <property type="entry name" value="paralog of FGE (formylglycine-generating enzyme)"/>
    <property type="match status" value="1"/>
</dbReference>
<dbReference type="GO" id="GO:0120147">
    <property type="term" value="F:formylglycine-generating oxidase activity"/>
    <property type="evidence" value="ECO:0007669"/>
    <property type="project" value="TreeGrafter"/>
</dbReference>
<feature type="domain" description="Sulfatase-modifying factor enzyme-like" evidence="1">
    <location>
        <begin position="145"/>
        <end position="369"/>
    </location>
</feature>
<gene>
    <name evidence="2" type="ORF">IM676_03605</name>
</gene>
<dbReference type="InterPro" id="IPR005532">
    <property type="entry name" value="SUMF_dom"/>
</dbReference>
<accession>A0A7S6U6N5</accession>
<dbReference type="InterPro" id="IPR051043">
    <property type="entry name" value="Sulfatase_Mod_Factor_Kinase"/>
</dbReference>
<name>A0A7S6U6N5_9CYAN</name>
<dbReference type="KEGG" id="aee:IM676_03605"/>
<reference evidence="3" key="1">
    <citation type="submission" date="2020-10" db="EMBL/GenBank/DDBJ databases">
        <title>Genome-based taxonomic classification of the species Anabaenopsis elenkinii.</title>
        <authorList>
            <person name="Delbaje E."/>
            <person name="Andreote A.P.D."/>
            <person name="Pellegrinetti T.A."/>
            <person name="Cruz R.B."/>
            <person name="Branco L.H.Z."/>
            <person name="Fiore M.F."/>
        </authorList>
    </citation>
    <scope>NUCLEOTIDE SEQUENCE [LARGE SCALE GENOMIC DNA]</scope>
    <source>
        <strain evidence="3">CCIBt3563</strain>
    </source>
</reference>
<protein>
    <submittedName>
        <fullName evidence="2">SUMF1/EgtB/PvdO family nonheme iron enzyme</fullName>
    </submittedName>
</protein>
<keyword evidence="3" id="KW-1185">Reference proteome</keyword>
<dbReference type="Proteomes" id="UP000593846">
    <property type="component" value="Chromosome"/>
</dbReference>
<evidence type="ECO:0000313" key="2">
    <source>
        <dbReference type="EMBL" id="QOV23413.1"/>
    </source>
</evidence>
<dbReference type="SUPFAM" id="SSF56436">
    <property type="entry name" value="C-type lectin-like"/>
    <property type="match status" value="1"/>
</dbReference>
<dbReference type="Pfam" id="PF03781">
    <property type="entry name" value="FGE-sulfatase"/>
    <property type="match status" value="1"/>
</dbReference>
<dbReference type="InterPro" id="IPR042095">
    <property type="entry name" value="SUMF_sf"/>
</dbReference>
<dbReference type="PANTHER" id="PTHR23150:SF19">
    <property type="entry name" value="FORMYLGLYCINE-GENERATING ENZYME"/>
    <property type="match status" value="1"/>
</dbReference>
<sequence>MNHPQNPGKYDAVLGGTGKAPESMEDLLIWYSHPDPQIRLQVIPQALNYGEEGIDLLLRVFSTDESAEVRHTAYCLLLSKYKKLVEAVKAYQPTTTSNSTPIIAINLQTFTFQVVTTNQRRQIINRRYASGRYFVEDLGNGVTLEMVEIPGGTFIMGSPKTEVERKGCESPQHQVTVPGFFMSKYQLTQEQYQAIADDNPSCYQGNKRPVETVNWDDAVNFCQKLSQKTQKTYTLPSEAQWEYACRSGSTTAFYFGESITPNLVNCHGNYPYASAARIRDRRETTDVGTFPPNPFGLYDMHGNVWEWCLDTWHNDYEGAPRDGSAWINDGCLRVVRGGSWYYNAAACRSASRHCNSQDHRSLNYGFRVVCISKI</sequence>